<comment type="caution">
    <text evidence="7">The sequence shown here is derived from an EMBL/GenBank/DDBJ whole genome shotgun (WGS) entry which is preliminary data.</text>
</comment>
<dbReference type="AlphaFoldDB" id="A0A9D2JIE6"/>
<evidence type="ECO:0000256" key="5">
    <source>
        <dbReference type="ARBA" id="ARBA00022932"/>
    </source>
</evidence>
<keyword evidence="3" id="KW-0548">Nucleotidyltransferase</keyword>
<dbReference type="InterPro" id="IPR017961">
    <property type="entry name" value="DNA_pol_Y-fam_little_finger"/>
</dbReference>
<proteinExistence type="inferred from homology"/>
<dbReference type="CDD" id="cd01700">
    <property type="entry name" value="PolY_Pol_V_umuC"/>
    <property type="match status" value="1"/>
</dbReference>
<name>A0A9D2JIE6_9ENTE</name>
<dbReference type="InterPro" id="IPR050116">
    <property type="entry name" value="DNA_polymerase-Y"/>
</dbReference>
<dbReference type="GO" id="GO:0006260">
    <property type="term" value="P:DNA replication"/>
    <property type="evidence" value="ECO:0007669"/>
    <property type="project" value="UniProtKB-KW"/>
</dbReference>
<dbReference type="Gene3D" id="3.30.1490.100">
    <property type="entry name" value="DNA polymerase, Y-family, little finger domain"/>
    <property type="match status" value="1"/>
</dbReference>
<feature type="domain" description="UmuC" evidence="6">
    <location>
        <begin position="22"/>
        <end position="213"/>
    </location>
</feature>
<dbReference type="Gene3D" id="1.10.150.20">
    <property type="entry name" value="5' to 3' exonuclease, C-terminal subdomain"/>
    <property type="match status" value="1"/>
</dbReference>
<dbReference type="SUPFAM" id="SSF56672">
    <property type="entry name" value="DNA/RNA polymerases"/>
    <property type="match status" value="1"/>
</dbReference>
<dbReference type="GO" id="GO:0006281">
    <property type="term" value="P:DNA repair"/>
    <property type="evidence" value="ECO:0007669"/>
    <property type="project" value="InterPro"/>
</dbReference>
<accession>A0A9D2JIE6</accession>
<dbReference type="PANTHER" id="PTHR11076:SF35">
    <property type="entry name" value="DNA REPAIR PROTEIN HOMOLOG YOBH"/>
    <property type="match status" value="1"/>
</dbReference>
<dbReference type="InterPro" id="IPR001126">
    <property type="entry name" value="UmuC"/>
</dbReference>
<dbReference type="Proteomes" id="UP000824063">
    <property type="component" value="Unassembled WGS sequence"/>
</dbReference>
<comment type="similarity">
    <text evidence="1">Belongs to the DNA polymerase type-Y family.</text>
</comment>
<dbReference type="Pfam" id="PF00817">
    <property type="entry name" value="IMS"/>
    <property type="match status" value="1"/>
</dbReference>
<evidence type="ECO:0000256" key="2">
    <source>
        <dbReference type="ARBA" id="ARBA00022457"/>
    </source>
</evidence>
<evidence type="ECO:0000259" key="6">
    <source>
        <dbReference type="PROSITE" id="PS50173"/>
    </source>
</evidence>
<organism evidence="7 8">
    <name type="scientific">Candidatus Enterococcus avicola</name>
    <dbReference type="NCBI Taxonomy" id="2838561"/>
    <lineage>
        <taxon>Bacteria</taxon>
        <taxon>Bacillati</taxon>
        <taxon>Bacillota</taxon>
        <taxon>Bacilli</taxon>
        <taxon>Lactobacillales</taxon>
        <taxon>Enterococcaceae</taxon>
        <taxon>Enterococcus</taxon>
    </lineage>
</organism>
<dbReference type="PANTHER" id="PTHR11076">
    <property type="entry name" value="DNA REPAIR POLYMERASE UMUC / TRANSFERASE FAMILY MEMBER"/>
    <property type="match status" value="1"/>
</dbReference>
<sequence length="433" mass="49277">MNKSIGGILLYFDYDLEPRSDYLCIDCRSFYASCEAVMRGLDPLKAILVVLSGGDRPGGLILSASPKAKELLGVSNVTRRSEVPYHPDLIFAPPRMKEYIAINLKILDTITTYVPPEDVHVYSIDEVFVKYDHVKHLYHEAKVTLFAKSIMLKIKEATGIQTAIGIGDNMLLAKLALDNEAKMAPHFISEWRYEDVKNKVWGIKKMTDFWGISRRTEKRLNNRGIHTIAELANYDPHRLKDSMGIMGTQLHAHANGIDRSQIHEIYQPKEKSLSNSQILLKDYDDIRDIKVIIQEMGDLLASRLRHIHAKTSRVSLFIGYSKIESETGFSRQIKISETNNTKTIVNSLIQIFNQHYHTGSYVRQIGVSASNLSYHTNIQLDLFEDIEQQIKQEKLHFLKDKIREKYGFHALIHASSLLENATAISRSTKIGGH</sequence>
<dbReference type="InterPro" id="IPR036775">
    <property type="entry name" value="DNA_pol_Y-fam_lit_finger_sf"/>
</dbReference>
<dbReference type="GO" id="GO:0009432">
    <property type="term" value="P:SOS response"/>
    <property type="evidence" value="ECO:0007669"/>
    <property type="project" value="TreeGrafter"/>
</dbReference>
<evidence type="ECO:0000313" key="7">
    <source>
        <dbReference type="EMBL" id="HIZ53877.1"/>
    </source>
</evidence>
<dbReference type="InterPro" id="IPR043128">
    <property type="entry name" value="Rev_trsase/Diguanyl_cyclase"/>
</dbReference>
<dbReference type="InterPro" id="IPR043502">
    <property type="entry name" value="DNA/RNA_pol_sf"/>
</dbReference>
<reference evidence="7" key="2">
    <citation type="submission" date="2021-04" db="EMBL/GenBank/DDBJ databases">
        <authorList>
            <person name="Gilroy R."/>
        </authorList>
    </citation>
    <scope>NUCLEOTIDE SEQUENCE</scope>
    <source>
        <strain evidence="7">CHK172-16539</strain>
    </source>
</reference>
<evidence type="ECO:0000256" key="3">
    <source>
        <dbReference type="ARBA" id="ARBA00022695"/>
    </source>
</evidence>
<dbReference type="GO" id="GO:0042276">
    <property type="term" value="P:error-prone translesion synthesis"/>
    <property type="evidence" value="ECO:0007669"/>
    <property type="project" value="TreeGrafter"/>
</dbReference>
<keyword evidence="5" id="KW-0239">DNA-directed DNA polymerase</keyword>
<gene>
    <name evidence="7" type="ORF">IAA20_08055</name>
</gene>
<keyword evidence="4" id="KW-0235">DNA replication</keyword>
<dbReference type="SUPFAM" id="SSF100879">
    <property type="entry name" value="Lesion bypass DNA polymerase (Y-family), little finger domain"/>
    <property type="match status" value="1"/>
</dbReference>
<evidence type="ECO:0000313" key="8">
    <source>
        <dbReference type="Proteomes" id="UP000824063"/>
    </source>
</evidence>
<keyword evidence="2" id="KW-0515">Mutator protein</keyword>
<protein>
    <submittedName>
        <fullName evidence="7">Y-family DNA polymerase</fullName>
    </submittedName>
</protein>
<dbReference type="Pfam" id="PF11799">
    <property type="entry name" value="IMS_C"/>
    <property type="match status" value="1"/>
</dbReference>
<dbReference type="PROSITE" id="PS50173">
    <property type="entry name" value="UMUC"/>
    <property type="match status" value="1"/>
</dbReference>
<evidence type="ECO:0000256" key="1">
    <source>
        <dbReference type="ARBA" id="ARBA00010945"/>
    </source>
</evidence>
<dbReference type="EMBL" id="DXBN01000185">
    <property type="protein sequence ID" value="HIZ53877.1"/>
    <property type="molecule type" value="Genomic_DNA"/>
</dbReference>
<dbReference type="GO" id="GO:0005829">
    <property type="term" value="C:cytosol"/>
    <property type="evidence" value="ECO:0007669"/>
    <property type="project" value="TreeGrafter"/>
</dbReference>
<dbReference type="GO" id="GO:0003887">
    <property type="term" value="F:DNA-directed DNA polymerase activity"/>
    <property type="evidence" value="ECO:0007669"/>
    <property type="project" value="UniProtKB-KW"/>
</dbReference>
<keyword evidence="5" id="KW-0808">Transferase</keyword>
<dbReference type="Gene3D" id="3.30.70.270">
    <property type="match status" value="1"/>
</dbReference>
<reference evidence="7" key="1">
    <citation type="journal article" date="2021" name="PeerJ">
        <title>Extensive microbial diversity within the chicken gut microbiome revealed by metagenomics and culture.</title>
        <authorList>
            <person name="Gilroy R."/>
            <person name="Ravi A."/>
            <person name="Getino M."/>
            <person name="Pursley I."/>
            <person name="Horton D.L."/>
            <person name="Alikhan N.F."/>
            <person name="Baker D."/>
            <person name="Gharbi K."/>
            <person name="Hall N."/>
            <person name="Watson M."/>
            <person name="Adriaenssens E.M."/>
            <person name="Foster-Nyarko E."/>
            <person name="Jarju S."/>
            <person name="Secka A."/>
            <person name="Antonio M."/>
            <person name="Oren A."/>
            <person name="Chaudhuri R.R."/>
            <person name="La Ragione R."/>
            <person name="Hildebrand F."/>
            <person name="Pallen M.J."/>
        </authorList>
    </citation>
    <scope>NUCLEOTIDE SEQUENCE</scope>
    <source>
        <strain evidence="7">CHK172-16539</strain>
    </source>
</reference>
<evidence type="ECO:0000256" key="4">
    <source>
        <dbReference type="ARBA" id="ARBA00022705"/>
    </source>
</evidence>
<dbReference type="GO" id="GO:0003684">
    <property type="term" value="F:damaged DNA binding"/>
    <property type="evidence" value="ECO:0007669"/>
    <property type="project" value="InterPro"/>
</dbReference>
<dbReference type="Gene3D" id="3.40.1170.60">
    <property type="match status" value="1"/>
</dbReference>